<evidence type="ECO:0000256" key="13">
    <source>
        <dbReference type="ARBA" id="ARBA00055999"/>
    </source>
</evidence>
<dbReference type="SUPFAM" id="SSF52540">
    <property type="entry name" value="P-loop containing nucleoside triphosphate hydrolases"/>
    <property type="match status" value="2"/>
</dbReference>
<keyword evidence="9" id="KW-0269">Exonuclease</keyword>
<evidence type="ECO:0000313" key="16">
    <source>
        <dbReference type="EMBL" id="AXI02678.1"/>
    </source>
</evidence>
<dbReference type="GO" id="GO:0006260">
    <property type="term" value="P:DNA replication"/>
    <property type="evidence" value="ECO:0007669"/>
    <property type="project" value="UniProtKB-KW"/>
</dbReference>
<dbReference type="OrthoDB" id="9795626at2"/>
<evidence type="ECO:0000256" key="11">
    <source>
        <dbReference type="ARBA" id="ARBA00023054"/>
    </source>
</evidence>
<dbReference type="Gene3D" id="3.40.50.300">
    <property type="entry name" value="P-loop containing nucleotide triphosphate hydrolases"/>
    <property type="match status" value="2"/>
</dbReference>
<keyword evidence="7" id="KW-0255">Endonuclease</keyword>
<dbReference type="PANTHER" id="PTHR32114">
    <property type="entry name" value="ABC TRANSPORTER ABCH.3"/>
    <property type="match status" value="1"/>
</dbReference>
<dbReference type="RefSeq" id="WP_114898788.1">
    <property type="nucleotide sequence ID" value="NZ_CP031222.1"/>
</dbReference>
<sequence length="1249" mass="142787">MKILRLKLCNLASLAGEQELDYRTEPLASAGLMAITGPTGSGKSTILDAMCLALFGQVPRLRAASKGQEGKVPDGVENDQLSMHDPRTLLRRGTAEGYAEIEFLGRDGRIYLARWQVRRARNKSTGKLLAAERILIDVGTGQTLASQVRECDLRVSEVIGLNFEQFTRAVMLAQSEFGAFLKASDVERAQLLERLLETEIYRRIGIFAHEKRKKYQDAYQLIKNQIGGIEPLDSDARQALENSLVTMGQLRSQLQKVQNYLNATQAWYQTQTRLDTQIHESQQSLATHTQNWLNLEPLRLKATQLDQIREIRPLIHQKNTLIERMTIRNQSLAKQKIQVQVLQEKLAHLQPQQRDAALHLQELQQKHALALPKIMNAQRLEHEIARISEEQAQQLAHIKQHHTQAQITTLALLNNTQQQNNTLDQLQKIGLQLQTTQYLAALEDQWLSQLDRMRDAERYTQQLNQLESHIPKQHHELSEATSLLQVLSSDLEQHQQHYGNATNKSDKLQSLKKDLMICRQTDSELHVLAQKYQDYRHILKIVTDLNLKQKTALEHQTGLTQNLVHTQKSVQHAELELNALLKVLSNQRLLRHKNVETLRNQLLPDHPCPVCGSTEHPFSIAEHLFDALKHDDEQQEKMARTALLDAQSLHQATTTELKLLNQEIDLRSVELQQRVAEERSIKGVMLQLPFATELRSFSQDDSARQAWLVQKITENQTSEKTIQTSITGLEALQEIEQNLIKQIDQARHRQSQLQQVWQSAVDQQNQLKSILDKTEQYFLPCFDPDIQNKWQENKSETLLFLERHMTNRLNQLATQQRLQNEIMALQQADQLLKLKQSQEQAKHHELEVSLQKLSHALTAIQSQFKDLLSEATSTFGDVIKSSLDWQTCFDSQLTNAQNTLRSMQDQIDLINPELHKLTSTIEHAEQQQSLEEHENTELTTKINLWYQSQPIHSEELLHELLAVSNDDEQLIKQQIEQVQHQLIEAQTRLTEHQTQLEHHQLQIPPSPDDQRSQVSHVDSSNVIKPASTMILASEISLKISDNSHQLEQVQNDWISLQLQISQDNERKEKALDLQQELDHAYAAYLRVDRMASPIANADGKVFQKIAQGYYLDLLLEEANQQLEQLSRRYQLIRAADSLGLLVIDMDMGDERRSVHSLSGGESFLVSLALALGLAAMASGRLRIESLFIDEGFGTLDPESLQVVMDALDRLQGQGRVVTVITHVQEMHERIPTQIRVEKLGNGQSQLTVI</sequence>
<evidence type="ECO:0000256" key="14">
    <source>
        <dbReference type="SAM" id="MobiDB-lite"/>
    </source>
</evidence>
<keyword evidence="11" id="KW-0175">Coiled coil</keyword>
<evidence type="ECO:0000256" key="9">
    <source>
        <dbReference type="ARBA" id="ARBA00022839"/>
    </source>
</evidence>
<evidence type="ECO:0000256" key="2">
    <source>
        <dbReference type="ARBA" id="ARBA00011322"/>
    </source>
</evidence>
<dbReference type="GO" id="GO:0004519">
    <property type="term" value="F:endonuclease activity"/>
    <property type="evidence" value="ECO:0007669"/>
    <property type="project" value="UniProtKB-KW"/>
</dbReference>
<evidence type="ECO:0000256" key="1">
    <source>
        <dbReference type="ARBA" id="ARBA00006930"/>
    </source>
</evidence>
<dbReference type="PANTHER" id="PTHR32114:SF2">
    <property type="entry name" value="ABC TRANSPORTER ABCH.3"/>
    <property type="match status" value="1"/>
</dbReference>
<evidence type="ECO:0000256" key="5">
    <source>
        <dbReference type="ARBA" id="ARBA00022722"/>
    </source>
</evidence>
<protein>
    <recommendedName>
        <fullName evidence="3">Nuclease SbcCD subunit C</fullName>
    </recommendedName>
</protein>
<dbReference type="InterPro" id="IPR038729">
    <property type="entry name" value="Rad50/SbcC_AAA"/>
</dbReference>
<comment type="function">
    <text evidence="13">SbcCD cleaves DNA hairpin structures. These structures can inhibit DNA replication and are intermediates in certain DNA recombination reactions. The complex acts as a 3'-&gt;5' double strand exonuclease that can open hairpins. It also has a 5' single-strand endonuclease activity.</text>
</comment>
<keyword evidence="6" id="KW-0547">Nucleotide-binding</keyword>
<evidence type="ECO:0000256" key="8">
    <source>
        <dbReference type="ARBA" id="ARBA00022801"/>
    </source>
</evidence>
<dbReference type="Pfam" id="PF13476">
    <property type="entry name" value="AAA_23"/>
    <property type="match status" value="1"/>
</dbReference>
<dbReference type="GO" id="GO:0006302">
    <property type="term" value="P:double-strand break repair"/>
    <property type="evidence" value="ECO:0007669"/>
    <property type="project" value="InterPro"/>
</dbReference>
<organism evidence="16 17">
    <name type="scientific">Aquirhabdus parva</name>
    <dbReference type="NCBI Taxonomy" id="2283318"/>
    <lineage>
        <taxon>Bacteria</taxon>
        <taxon>Pseudomonadati</taxon>
        <taxon>Pseudomonadota</taxon>
        <taxon>Gammaproteobacteria</taxon>
        <taxon>Moraxellales</taxon>
        <taxon>Moraxellaceae</taxon>
        <taxon>Aquirhabdus</taxon>
    </lineage>
</organism>
<evidence type="ECO:0000256" key="10">
    <source>
        <dbReference type="ARBA" id="ARBA00022840"/>
    </source>
</evidence>
<dbReference type="InterPro" id="IPR027417">
    <property type="entry name" value="P-loop_NTPase"/>
</dbReference>
<dbReference type="GO" id="GO:0006310">
    <property type="term" value="P:DNA recombination"/>
    <property type="evidence" value="ECO:0007669"/>
    <property type="project" value="UniProtKB-KW"/>
</dbReference>
<feature type="domain" description="Rad50/SbcC-type AAA" evidence="15">
    <location>
        <begin position="5"/>
        <end position="227"/>
    </location>
</feature>
<keyword evidence="8" id="KW-0378">Hydrolase</keyword>
<name>A0A345P5W9_9GAMM</name>
<evidence type="ECO:0000256" key="3">
    <source>
        <dbReference type="ARBA" id="ARBA00013368"/>
    </source>
</evidence>
<keyword evidence="10" id="KW-0067">ATP-binding</keyword>
<evidence type="ECO:0000256" key="12">
    <source>
        <dbReference type="ARBA" id="ARBA00023172"/>
    </source>
</evidence>
<evidence type="ECO:0000256" key="7">
    <source>
        <dbReference type="ARBA" id="ARBA00022759"/>
    </source>
</evidence>
<comment type="similarity">
    <text evidence="1">Belongs to the SMC family. SbcC subfamily.</text>
</comment>
<comment type="subunit">
    <text evidence="2">Heterodimer of SbcC and SbcD.</text>
</comment>
<feature type="region of interest" description="Disordered" evidence="14">
    <location>
        <begin position="993"/>
        <end position="1018"/>
    </location>
</feature>
<evidence type="ECO:0000256" key="4">
    <source>
        <dbReference type="ARBA" id="ARBA00022705"/>
    </source>
</evidence>
<keyword evidence="12" id="KW-0233">DNA recombination</keyword>
<dbReference type="GO" id="GO:0016887">
    <property type="term" value="F:ATP hydrolysis activity"/>
    <property type="evidence" value="ECO:0007669"/>
    <property type="project" value="InterPro"/>
</dbReference>
<keyword evidence="5" id="KW-0540">Nuclease</keyword>
<evidence type="ECO:0000256" key="6">
    <source>
        <dbReference type="ARBA" id="ARBA00022741"/>
    </source>
</evidence>
<dbReference type="FunFam" id="3.40.50.300:FF:001446">
    <property type="entry name" value="DsDNA exonuclease SbcC"/>
    <property type="match status" value="1"/>
</dbReference>
<keyword evidence="17" id="KW-1185">Reference proteome</keyword>
<dbReference type="GO" id="GO:0004527">
    <property type="term" value="F:exonuclease activity"/>
    <property type="evidence" value="ECO:0007669"/>
    <property type="project" value="UniProtKB-KW"/>
</dbReference>
<proteinExistence type="inferred from homology"/>
<dbReference type="EMBL" id="CP031222">
    <property type="protein sequence ID" value="AXI02678.1"/>
    <property type="molecule type" value="Genomic_DNA"/>
</dbReference>
<dbReference type="Pfam" id="PF13558">
    <property type="entry name" value="SbcC_Walker_B"/>
    <property type="match status" value="1"/>
</dbReference>
<reference evidence="16 17" key="1">
    <citation type="submission" date="2018-07" db="EMBL/GenBank/DDBJ databases">
        <title>Genome sequencing of Moraxellaceae gen. HYN0046.</title>
        <authorList>
            <person name="Kim M."/>
            <person name="Yi H."/>
        </authorList>
    </citation>
    <scope>NUCLEOTIDE SEQUENCE [LARGE SCALE GENOMIC DNA]</scope>
    <source>
        <strain evidence="16 17">HYN0046</strain>
    </source>
</reference>
<accession>A0A345P5W9</accession>
<dbReference type="KEGG" id="mbah:HYN46_07440"/>
<dbReference type="Proteomes" id="UP000253940">
    <property type="component" value="Chromosome"/>
</dbReference>
<dbReference type="GO" id="GO:0005524">
    <property type="term" value="F:ATP binding"/>
    <property type="evidence" value="ECO:0007669"/>
    <property type="project" value="UniProtKB-KW"/>
</dbReference>
<evidence type="ECO:0000313" key="17">
    <source>
        <dbReference type="Proteomes" id="UP000253940"/>
    </source>
</evidence>
<dbReference type="AlphaFoldDB" id="A0A345P5W9"/>
<evidence type="ECO:0000259" key="15">
    <source>
        <dbReference type="Pfam" id="PF13476"/>
    </source>
</evidence>
<gene>
    <name evidence="16" type="ORF">HYN46_07440</name>
</gene>
<keyword evidence="4" id="KW-0235">DNA replication</keyword>